<accession>A0A9C7G9F8</accession>
<keyword evidence="7" id="KW-1185">Reference proteome</keyword>
<gene>
    <name evidence="6" type="ORF">NEOCIP111885_02145</name>
</gene>
<dbReference type="Proteomes" id="UP000789845">
    <property type="component" value="Unassembled WGS sequence"/>
</dbReference>
<comment type="caution">
    <text evidence="6">The sequence shown here is derived from an EMBL/GenBank/DDBJ whole genome shotgun (WGS) entry which is preliminary data.</text>
</comment>
<feature type="repeat" description="TPR" evidence="3">
    <location>
        <begin position="188"/>
        <end position="221"/>
    </location>
</feature>
<keyword evidence="1" id="KW-0677">Repeat</keyword>
<proteinExistence type="predicted"/>
<keyword evidence="2 3" id="KW-0802">TPR repeat</keyword>
<name>A0A9C7G9F8_9BACI</name>
<dbReference type="InterPro" id="IPR019734">
    <property type="entry name" value="TPR_rpt"/>
</dbReference>
<dbReference type="GO" id="GO:0009279">
    <property type="term" value="C:cell outer membrane"/>
    <property type="evidence" value="ECO:0007669"/>
    <property type="project" value="TreeGrafter"/>
</dbReference>
<keyword evidence="5" id="KW-0812">Transmembrane</keyword>
<dbReference type="Gene3D" id="1.25.40.10">
    <property type="entry name" value="Tetratricopeptide repeat domain"/>
    <property type="match status" value="1"/>
</dbReference>
<evidence type="ECO:0000256" key="4">
    <source>
        <dbReference type="SAM" id="MobiDB-lite"/>
    </source>
</evidence>
<dbReference type="InterPro" id="IPR011990">
    <property type="entry name" value="TPR-like_helical_dom_sf"/>
</dbReference>
<dbReference type="Pfam" id="PF13414">
    <property type="entry name" value="TPR_11"/>
    <property type="match status" value="1"/>
</dbReference>
<dbReference type="InterPro" id="IPR050498">
    <property type="entry name" value="Ycf3"/>
</dbReference>
<organism evidence="6 7">
    <name type="scientific">Pseudoneobacillus rhizosphaerae</name>
    <dbReference type="NCBI Taxonomy" id="2880968"/>
    <lineage>
        <taxon>Bacteria</taxon>
        <taxon>Bacillati</taxon>
        <taxon>Bacillota</taxon>
        <taxon>Bacilli</taxon>
        <taxon>Bacillales</taxon>
        <taxon>Bacillaceae</taxon>
        <taxon>Pseudoneobacillus</taxon>
    </lineage>
</organism>
<protein>
    <recommendedName>
        <fullName evidence="8">Tetratricopeptide repeat protein</fullName>
    </recommendedName>
</protein>
<dbReference type="SMART" id="SM00028">
    <property type="entry name" value="TPR"/>
    <property type="match status" value="4"/>
</dbReference>
<dbReference type="EMBL" id="CAKJTG010000010">
    <property type="protein sequence ID" value="CAG9608451.1"/>
    <property type="molecule type" value="Genomic_DNA"/>
</dbReference>
<keyword evidence="5" id="KW-1133">Transmembrane helix</keyword>
<dbReference type="RefSeq" id="WP_230496690.1">
    <property type="nucleotide sequence ID" value="NZ_CAKJTG010000010.1"/>
</dbReference>
<evidence type="ECO:0000313" key="6">
    <source>
        <dbReference type="EMBL" id="CAG9608451.1"/>
    </source>
</evidence>
<keyword evidence="5" id="KW-0472">Membrane</keyword>
<evidence type="ECO:0000256" key="1">
    <source>
        <dbReference type="ARBA" id="ARBA00022737"/>
    </source>
</evidence>
<dbReference type="Pfam" id="PF13181">
    <property type="entry name" value="TPR_8"/>
    <property type="match status" value="2"/>
</dbReference>
<feature type="region of interest" description="Disordered" evidence="4">
    <location>
        <begin position="1"/>
        <end position="21"/>
    </location>
</feature>
<dbReference type="PANTHER" id="PTHR44858">
    <property type="entry name" value="TETRATRICOPEPTIDE REPEAT PROTEIN 6"/>
    <property type="match status" value="1"/>
</dbReference>
<evidence type="ECO:0000256" key="2">
    <source>
        <dbReference type="ARBA" id="ARBA00022803"/>
    </source>
</evidence>
<dbReference type="GO" id="GO:0046813">
    <property type="term" value="P:receptor-mediated virion attachment to host cell"/>
    <property type="evidence" value="ECO:0007669"/>
    <property type="project" value="TreeGrafter"/>
</dbReference>
<evidence type="ECO:0000256" key="3">
    <source>
        <dbReference type="PROSITE-ProRule" id="PRU00339"/>
    </source>
</evidence>
<dbReference type="PANTHER" id="PTHR44858:SF1">
    <property type="entry name" value="UDP-N-ACETYLGLUCOSAMINE--PEPTIDE N-ACETYLGLUCOSAMINYLTRANSFERASE SPINDLY-RELATED"/>
    <property type="match status" value="1"/>
</dbReference>
<feature type="transmembrane region" description="Helical" evidence="5">
    <location>
        <begin position="33"/>
        <end position="54"/>
    </location>
</feature>
<dbReference type="SUPFAM" id="SSF48452">
    <property type="entry name" value="TPR-like"/>
    <property type="match status" value="1"/>
</dbReference>
<feature type="repeat" description="TPR" evidence="3">
    <location>
        <begin position="86"/>
        <end position="119"/>
    </location>
</feature>
<evidence type="ECO:0000313" key="7">
    <source>
        <dbReference type="Proteomes" id="UP000789845"/>
    </source>
</evidence>
<sequence length="234" mass="26897">MQSEIQPNSQSSDQEPAISQEQVKKAKNSQVKWWQAILILFTTLGICLSAGYFISDKYFWKNTDEEQLNKRLEFLTQQVDIKSNDPDLRVQLGYVYFLKGKNDKAIEQYKTAIGLDKNYYPSYLNLAIVYDKENKYQDSLEMAAKAAKLAPKDYKGHLLKGKAYRKLKMYDKANESLEEALNFMSSNADIIFEIGQVAQAQGQNKEAQEIYKEALTFDPLYKPALNALEELSKK</sequence>
<dbReference type="PROSITE" id="PS50005">
    <property type="entry name" value="TPR"/>
    <property type="match status" value="3"/>
</dbReference>
<reference evidence="6" key="1">
    <citation type="submission" date="2021-10" db="EMBL/GenBank/DDBJ databases">
        <authorList>
            <person name="Criscuolo A."/>
        </authorList>
    </citation>
    <scope>NUCLEOTIDE SEQUENCE</scope>
    <source>
        <strain evidence="6">CIP111885</strain>
    </source>
</reference>
<dbReference type="AlphaFoldDB" id="A0A9C7G9F8"/>
<feature type="repeat" description="TPR" evidence="3">
    <location>
        <begin position="120"/>
        <end position="153"/>
    </location>
</feature>
<evidence type="ECO:0008006" key="8">
    <source>
        <dbReference type="Google" id="ProtNLM"/>
    </source>
</evidence>
<evidence type="ECO:0000256" key="5">
    <source>
        <dbReference type="SAM" id="Phobius"/>
    </source>
</evidence>